<gene>
    <name evidence="1" type="ORF">SAHL_16220</name>
</gene>
<reference evidence="1 2" key="1">
    <citation type="submission" date="2013-10" db="EMBL/GenBank/DDBJ databases">
        <title>Salinisphaera halophila YIM 95161 Genome Sequencing.</title>
        <authorList>
            <person name="Lai Q."/>
            <person name="Li C."/>
            <person name="Shao Z."/>
        </authorList>
    </citation>
    <scope>NUCLEOTIDE SEQUENCE [LARGE SCALE GENOMIC DNA]</scope>
    <source>
        <strain evidence="1 2">YIM 95161</strain>
    </source>
</reference>
<accession>A0A423PEC3</accession>
<evidence type="ECO:0000313" key="2">
    <source>
        <dbReference type="Proteomes" id="UP000285123"/>
    </source>
</evidence>
<organism evidence="1 2">
    <name type="scientific">Salinisphaera orenii YIM 95161</name>
    <dbReference type="NCBI Taxonomy" id="1051139"/>
    <lineage>
        <taxon>Bacteria</taxon>
        <taxon>Pseudomonadati</taxon>
        <taxon>Pseudomonadota</taxon>
        <taxon>Gammaproteobacteria</taxon>
        <taxon>Salinisphaerales</taxon>
        <taxon>Salinisphaeraceae</taxon>
        <taxon>Salinisphaera</taxon>
    </lineage>
</organism>
<dbReference type="Proteomes" id="UP000285123">
    <property type="component" value="Unassembled WGS sequence"/>
</dbReference>
<dbReference type="RefSeq" id="WP_123592441.1">
    <property type="nucleotide sequence ID" value="NZ_AYKF01000132.1"/>
</dbReference>
<evidence type="ECO:0000313" key="1">
    <source>
        <dbReference type="EMBL" id="ROO23906.1"/>
    </source>
</evidence>
<proteinExistence type="predicted"/>
<protein>
    <submittedName>
        <fullName evidence="1">Type 1 pili tip component</fullName>
    </submittedName>
</protein>
<dbReference type="OrthoDB" id="6386565at2"/>
<comment type="caution">
    <text evidence="1">The sequence shown here is derived from an EMBL/GenBank/DDBJ whole genome shotgun (WGS) entry which is preliminary data.</text>
</comment>
<name>A0A423PEC3_9GAMM</name>
<dbReference type="EMBL" id="AYKF01000132">
    <property type="protein sequence ID" value="ROO23906.1"/>
    <property type="molecule type" value="Genomic_DNA"/>
</dbReference>
<sequence length="112" mass="12415">MKVNELVAQWQSNASEVRTDETYEIRLPLYDAAKIAALCDLFPGLTRERILTDLLAAALDELTSSFSYQPGDEIAAYDEEGDPMYADAGLTPRFQALAKAYAEQLKKQHADG</sequence>
<dbReference type="AlphaFoldDB" id="A0A423PEC3"/>